<dbReference type="AlphaFoldDB" id="A0A0A9A5X4"/>
<accession>A0A0A9A5X4</accession>
<sequence length="36" mass="4432">MAITNQLRQQKWMFYQSSDLRVRFCCQDQLLCNLIH</sequence>
<reference evidence="1" key="2">
    <citation type="journal article" date="2015" name="Data Brief">
        <title>Shoot transcriptome of the giant reed, Arundo donax.</title>
        <authorList>
            <person name="Barrero R.A."/>
            <person name="Guerrero F.D."/>
            <person name="Moolhuijzen P."/>
            <person name="Goolsby J.A."/>
            <person name="Tidwell J."/>
            <person name="Bellgard S.E."/>
            <person name="Bellgard M.I."/>
        </authorList>
    </citation>
    <scope>NUCLEOTIDE SEQUENCE</scope>
    <source>
        <tissue evidence="1">Shoot tissue taken approximately 20 cm above the soil surface</tissue>
    </source>
</reference>
<evidence type="ECO:0000313" key="1">
    <source>
        <dbReference type="EMBL" id="JAD44405.1"/>
    </source>
</evidence>
<reference evidence="1" key="1">
    <citation type="submission" date="2014-09" db="EMBL/GenBank/DDBJ databases">
        <authorList>
            <person name="Magalhaes I.L.F."/>
            <person name="Oliveira U."/>
            <person name="Santos F.R."/>
            <person name="Vidigal T.H.D.A."/>
            <person name="Brescovit A.D."/>
            <person name="Santos A.J."/>
        </authorList>
    </citation>
    <scope>NUCLEOTIDE SEQUENCE</scope>
    <source>
        <tissue evidence="1">Shoot tissue taken approximately 20 cm above the soil surface</tissue>
    </source>
</reference>
<name>A0A0A9A5X4_ARUDO</name>
<organism evidence="1">
    <name type="scientific">Arundo donax</name>
    <name type="common">Giant reed</name>
    <name type="synonym">Donax arundinaceus</name>
    <dbReference type="NCBI Taxonomy" id="35708"/>
    <lineage>
        <taxon>Eukaryota</taxon>
        <taxon>Viridiplantae</taxon>
        <taxon>Streptophyta</taxon>
        <taxon>Embryophyta</taxon>
        <taxon>Tracheophyta</taxon>
        <taxon>Spermatophyta</taxon>
        <taxon>Magnoliopsida</taxon>
        <taxon>Liliopsida</taxon>
        <taxon>Poales</taxon>
        <taxon>Poaceae</taxon>
        <taxon>PACMAD clade</taxon>
        <taxon>Arundinoideae</taxon>
        <taxon>Arundineae</taxon>
        <taxon>Arundo</taxon>
    </lineage>
</organism>
<protein>
    <submittedName>
        <fullName evidence="1">Uncharacterized protein</fullName>
    </submittedName>
</protein>
<proteinExistence type="predicted"/>
<dbReference type="EMBL" id="GBRH01253490">
    <property type="protein sequence ID" value="JAD44405.1"/>
    <property type="molecule type" value="Transcribed_RNA"/>
</dbReference>